<gene>
    <name evidence="2" type="ORF">PCOR1329_LOCUS31552</name>
</gene>
<sequence length="314" mass="34148">MMQLEMKQKLAKGAATETTSLSDATAKENHWRLLRPAPVSLAGLRDLGRGRRRRRGEPLGKALKEADKDNHKASKDMLILAAKLGLAPEYQAQAAQFSFQVKLVFDRHSEHHKHIRDQNGTQALHQVLNHRFGIYWMQLSVYFKERDLKWGSESLSLPCSGLVDAAGGTSGAANLAPPAPRPSKGKGKGEDTEPRQQEAYTGAMASAASAAGAASEADGLGGGSHKSNKFNKIGTNEPGVGPQATKTSSTPRLDLLPPLRRAQFLQVVQRQVKSSGRHKEKQELAEEYLALCNGDYDEAYQYVKQLGENGAGLQ</sequence>
<name>A0ABN9SQ34_9DINO</name>
<protein>
    <submittedName>
        <fullName evidence="2">Uncharacterized protein</fullName>
    </submittedName>
</protein>
<reference evidence="2" key="1">
    <citation type="submission" date="2023-10" db="EMBL/GenBank/DDBJ databases">
        <authorList>
            <person name="Chen Y."/>
            <person name="Shah S."/>
            <person name="Dougan E. K."/>
            <person name="Thang M."/>
            <person name="Chan C."/>
        </authorList>
    </citation>
    <scope>NUCLEOTIDE SEQUENCE [LARGE SCALE GENOMIC DNA]</scope>
</reference>
<feature type="compositionally biased region" description="Basic and acidic residues" evidence="1">
    <location>
        <begin position="187"/>
        <end position="196"/>
    </location>
</feature>
<keyword evidence="3" id="KW-1185">Reference proteome</keyword>
<proteinExistence type="predicted"/>
<feature type="region of interest" description="Disordered" evidence="1">
    <location>
        <begin position="215"/>
        <end position="252"/>
    </location>
</feature>
<evidence type="ECO:0000313" key="2">
    <source>
        <dbReference type="EMBL" id="CAK0834022.1"/>
    </source>
</evidence>
<dbReference type="Proteomes" id="UP001189429">
    <property type="component" value="Unassembled WGS sequence"/>
</dbReference>
<organism evidence="2 3">
    <name type="scientific">Prorocentrum cordatum</name>
    <dbReference type="NCBI Taxonomy" id="2364126"/>
    <lineage>
        <taxon>Eukaryota</taxon>
        <taxon>Sar</taxon>
        <taxon>Alveolata</taxon>
        <taxon>Dinophyceae</taxon>
        <taxon>Prorocentrales</taxon>
        <taxon>Prorocentraceae</taxon>
        <taxon>Prorocentrum</taxon>
    </lineage>
</organism>
<evidence type="ECO:0000256" key="1">
    <source>
        <dbReference type="SAM" id="MobiDB-lite"/>
    </source>
</evidence>
<comment type="caution">
    <text evidence="2">The sequence shown here is derived from an EMBL/GenBank/DDBJ whole genome shotgun (WGS) entry which is preliminary data.</text>
</comment>
<feature type="region of interest" description="Disordered" evidence="1">
    <location>
        <begin position="1"/>
        <end position="23"/>
    </location>
</feature>
<feature type="region of interest" description="Disordered" evidence="1">
    <location>
        <begin position="170"/>
        <end position="197"/>
    </location>
</feature>
<feature type="compositionally biased region" description="Basic and acidic residues" evidence="1">
    <location>
        <begin position="56"/>
        <end position="68"/>
    </location>
</feature>
<dbReference type="EMBL" id="CAUYUJ010012470">
    <property type="protein sequence ID" value="CAK0834022.1"/>
    <property type="molecule type" value="Genomic_DNA"/>
</dbReference>
<feature type="region of interest" description="Disordered" evidence="1">
    <location>
        <begin position="45"/>
        <end position="68"/>
    </location>
</feature>
<accession>A0ABN9SQ34</accession>
<evidence type="ECO:0000313" key="3">
    <source>
        <dbReference type="Proteomes" id="UP001189429"/>
    </source>
</evidence>